<dbReference type="Proteomes" id="UP001497512">
    <property type="component" value="Chromosome 15"/>
</dbReference>
<dbReference type="PANTHER" id="PTHR13393">
    <property type="entry name" value="SAM-DEPENDENT METHYLTRANSFERASE"/>
    <property type="match status" value="1"/>
</dbReference>
<dbReference type="SUPFAM" id="SSF53335">
    <property type="entry name" value="S-adenosyl-L-methionine-dependent methyltransferases"/>
    <property type="match status" value="1"/>
</dbReference>
<evidence type="ECO:0000313" key="4">
    <source>
        <dbReference type="EMBL" id="CAK9205462.1"/>
    </source>
</evidence>
<protein>
    <recommendedName>
        <fullName evidence="6">U6 small nuclear RNA (adenine-(43)-N(6))-methyltransferase</fullName>
    </recommendedName>
</protein>
<feature type="region of interest" description="Disordered" evidence="3">
    <location>
        <begin position="1"/>
        <end position="20"/>
    </location>
</feature>
<evidence type="ECO:0000256" key="2">
    <source>
        <dbReference type="ARBA" id="ARBA00022679"/>
    </source>
</evidence>
<dbReference type="Pfam" id="PF05971">
    <property type="entry name" value="Methyltransf_10"/>
    <property type="match status" value="2"/>
</dbReference>
<sequence>MSSSRKSSSRKRKGVAAAMHPRNKYAENAPDFSLLASKYPAFRSFVSYGSGANNRPRIDWTDFNATRELTRVLLDHDYGIKWWIPDGQLCPTVTNRANYIHWIEDLLASCPAPWHQNGEHEEVVCGIDIGTGANCIYPLLGTALHKWHFVATDITAVALSWAQKNIQSNPSVADLIKVRSSLIEDAGGSNWDTTTIAAGNNDTGEEITHHSTAIIEEGKGAVSSSEAVVDTKHAAILVGVVKEGERFDFCMCNPPFFTSMAEANANPRTACGGTEAEMVYPGGEEMFVARMIEDSATLKHKIHWYTTMIGRKLSLKVLTAKLWTLGVAAVRTTEFVQGHTSRWGLAWSFTAPPKIESSKTSVQIKSNVSFMLEGLRHGCSAVDVLQGLISQLQSNGVLCKLDLSSFSINVSILGLSFNSSLHPIHSYVYVALNCICQFMKVFQQAPGSLLIKASLGKGASFESGKLFMKIFENVEQALKEQFNLKQRRTM</sequence>
<dbReference type="EMBL" id="OZ019907">
    <property type="protein sequence ID" value="CAK9205462.1"/>
    <property type="molecule type" value="Genomic_DNA"/>
</dbReference>
<dbReference type="InterPro" id="IPR010286">
    <property type="entry name" value="METTL16/RlmF"/>
</dbReference>
<evidence type="ECO:0000313" key="5">
    <source>
        <dbReference type="Proteomes" id="UP001497512"/>
    </source>
</evidence>
<dbReference type="InterPro" id="IPR029063">
    <property type="entry name" value="SAM-dependent_MTases_sf"/>
</dbReference>
<evidence type="ECO:0008006" key="6">
    <source>
        <dbReference type="Google" id="ProtNLM"/>
    </source>
</evidence>
<evidence type="ECO:0000256" key="1">
    <source>
        <dbReference type="ARBA" id="ARBA00022603"/>
    </source>
</evidence>
<keyword evidence="2" id="KW-0808">Transferase</keyword>
<name>A0ABP0TUN2_9BRYO</name>
<dbReference type="Gene3D" id="3.40.50.150">
    <property type="entry name" value="Vaccinia Virus protein VP39"/>
    <property type="match status" value="1"/>
</dbReference>
<organism evidence="4 5">
    <name type="scientific">Sphagnum troendelagicum</name>
    <dbReference type="NCBI Taxonomy" id="128251"/>
    <lineage>
        <taxon>Eukaryota</taxon>
        <taxon>Viridiplantae</taxon>
        <taxon>Streptophyta</taxon>
        <taxon>Embryophyta</taxon>
        <taxon>Bryophyta</taxon>
        <taxon>Sphagnophytina</taxon>
        <taxon>Sphagnopsida</taxon>
        <taxon>Sphagnales</taxon>
        <taxon>Sphagnaceae</taxon>
        <taxon>Sphagnum</taxon>
    </lineage>
</organism>
<keyword evidence="5" id="KW-1185">Reference proteome</keyword>
<accession>A0ABP0TUN2</accession>
<dbReference type="PANTHER" id="PTHR13393:SF0">
    <property type="entry name" value="RNA N6-ADENOSINE-METHYLTRANSFERASE METTL16"/>
    <property type="match status" value="1"/>
</dbReference>
<keyword evidence="1" id="KW-0489">Methyltransferase</keyword>
<gene>
    <name evidence="4" type="ORF">CSSPTR1EN2_LOCUS7860</name>
</gene>
<evidence type="ECO:0000256" key="3">
    <source>
        <dbReference type="SAM" id="MobiDB-lite"/>
    </source>
</evidence>
<reference evidence="4" key="1">
    <citation type="submission" date="2024-02" db="EMBL/GenBank/DDBJ databases">
        <authorList>
            <consortium name="ELIXIR-Norway"/>
            <consortium name="Elixir Norway"/>
        </authorList>
    </citation>
    <scope>NUCLEOTIDE SEQUENCE</scope>
</reference>
<proteinExistence type="predicted"/>